<organism evidence="2 3">
    <name type="scientific">Tolypocladium ophioglossoides (strain CBS 100239)</name>
    <name type="common">Snaketongue truffleclub</name>
    <name type="synonym">Elaphocordyceps ophioglossoides</name>
    <dbReference type="NCBI Taxonomy" id="1163406"/>
    <lineage>
        <taxon>Eukaryota</taxon>
        <taxon>Fungi</taxon>
        <taxon>Dikarya</taxon>
        <taxon>Ascomycota</taxon>
        <taxon>Pezizomycotina</taxon>
        <taxon>Sordariomycetes</taxon>
        <taxon>Hypocreomycetidae</taxon>
        <taxon>Hypocreales</taxon>
        <taxon>Ophiocordycipitaceae</taxon>
        <taxon>Tolypocladium</taxon>
    </lineage>
</organism>
<name>A0A0L0N511_TOLOC</name>
<evidence type="ECO:0000256" key="1">
    <source>
        <dbReference type="SAM" id="SignalP"/>
    </source>
</evidence>
<keyword evidence="1" id="KW-0732">Signal</keyword>
<feature type="signal peptide" evidence="1">
    <location>
        <begin position="1"/>
        <end position="17"/>
    </location>
</feature>
<dbReference type="SUPFAM" id="SSF50370">
    <property type="entry name" value="Ricin B-like lectins"/>
    <property type="match status" value="1"/>
</dbReference>
<dbReference type="CDD" id="cd00161">
    <property type="entry name" value="beta-trefoil_Ricin-like"/>
    <property type="match status" value="1"/>
</dbReference>
<keyword evidence="3" id="KW-1185">Reference proteome</keyword>
<protein>
    <submittedName>
        <fullName evidence="2">Uncharacterized protein</fullName>
    </submittedName>
</protein>
<gene>
    <name evidence="2" type="ORF">TOPH_06321</name>
</gene>
<dbReference type="Gene3D" id="2.80.10.50">
    <property type="match status" value="1"/>
</dbReference>
<dbReference type="OrthoDB" id="5383818at2759"/>
<dbReference type="InterPro" id="IPR035992">
    <property type="entry name" value="Ricin_B-like_lectins"/>
</dbReference>
<reference evidence="2 3" key="1">
    <citation type="journal article" date="2015" name="BMC Genomics">
        <title>The genome of the truffle-parasite Tolypocladium ophioglossoides and the evolution of antifungal peptaibiotics.</title>
        <authorList>
            <person name="Quandt C.A."/>
            <person name="Bushley K.E."/>
            <person name="Spatafora J.W."/>
        </authorList>
    </citation>
    <scope>NUCLEOTIDE SEQUENCE [LARGE SCALE GENOMIC DNA]</scope>
    <source>
        <strain evidence="2 3">CBS 100239</strain>
    </source>
</reference>
<evidence type="ECO:0000313" key="2">
    <source>
        <dbReference type="EMBL" id="KND89101.1"/>
    </source>
</evidence>
<dbReference type="AlphaFoldDB" id="A0A0L0N511"/>
<comment type="caution">
    <text evidence="2">The sequence shown here is derived from an EMBL/GenBank/DDBJ whole genome shotgun (WGS) entry which is preliminary data.</text>
</comment>
<dbReference type="Proteomes" id="UP000036947">
    <property type="component" value="Unassembled WGS sequence"/>
</dbReference>
<evidence type="ECO:0000313" key="3">
    <source>
        <dbReference type="Proteomes" id="UP000036947"/>
    </source>
</evidence>
<dbReference type="STRING" id="1163406.A0A0L0N511"/>
<dbReference type="EMBL" id="LFRF01000021">
    <property type="protein sequence ID" value="KND89101.1"/>
    <property type="molecule type" value="Genomic_DNA"/>
</dbReference>
<proteinExistence type="predicted"/>
<feature type="chain" id="PRO_5005544817" evidence="1">
    <location>
        <begin position="18"/>
        <end position="196"/>
    </location>
</feature>
<dbReference type="PROSITE" id="PS50231">
    <property type="entry name" value="RICIN_B_LECTIN"/>
    <property type="match status" value="1"/>
</dbReference>
<accession>A0A0L0N511</accession>
<sequence>MHIAFLALCAAGAGGLAVPVPVPVPAVAKLDQQALDEAQQRDGSATRAFSNVPIRTAAGQCLFVDRLSGDFRANLTPIQMADCDASAGQAWDVITAGRHIDQPGQMLVVSALMQACFNFDPRRPPGSQVLLFSCGGRADGAGCVTDSQLFAFGGGAGPSSFLPRNGPGLCLASRGGRLDVAPCKNGTAEQSFSFGA</sequence>